<keyword evidence="3" id="KW-0653">Protein transport</keyword>
<dbReference type="InterPro" id="IPR027267">
    <property type="entry name" value="AH/BAR_dom_sf"/>
</dbReference>
<dbReference type="EMBL" id="MBFT01000654">
    <property type="protein sequence ID" value="PVU88150.1"/>
    <property type="molecule type" value="Genomic_DNA"/>
</dbReference>
<comment type="similarity">
    <text evidence="1">Belongs to the sorting nexin family.</text>
</comment>
<evidence type="ECO:0000313" key="8">
    <source>
        <dbReference type="Proteomes" id="UP000245699"/>
    </source>
</evidence>
<evidence type="ECO:0000313" key="7">
    <source>
        <dbReference type="EMBL" id="PVU88597.1"/>
    </source>
</evidence>
<feature type="region of interest" description="Disordered" evidence="5">
    <location>
        <begin position="362"/>
        <end position="411"/>
    </location>
</feature>
<protein>
    <submittedName>
        <fullName evidence="6">Uncharacterized protein</fullName>
    </submittedName>
</protein>
<dbReference type="PANTHER" id="PTHR46979:SF2">
    <property type="entry name" value="SORTING NEXIN-41"/>
    <property type="match status" value="1"/>
</dbReference>
<evidence type="ECO:0000256" key="3">
    <source>
        <dbReference type="ARBA" id="ARBA00022927"/>
    </source>
</evidence>
<dbReference type="GO" id="GO:0015031">
    <property type="term" value="P:protein transport"/>
    <property type="evidence" value="ECO:0007669"/>
    <property type="project" value="UniProtKB-KW"/>
</dbReference>
<dbReference type="AlphaFoldDB" id="A0A2T9Y721"/>
<keyword evidence="8" id="KW-1185">Reference proteome</keyword>
<dbReference type="Proteomes" id="UP000245699">
    <property type="component" value="Unassembled WGS sequence"/>
</dbReference>
<name>A0A2T9Y721_9FUNG</name>
<gene>
    <name evidence="7" type="ORF">BB559_005506</name>
    <name evidence="6" type="ORF">BB559_005706</name>
</gene>
<dbReference type="GO" id="GO:0008289">
    <property type="term" value="F:lipid binding"/>
    <property type="evidence" value="ECO:0007669"/>
    <property type="project" value="UniProtKB-KW"/>
</dbReference>
<dbReference type="EMBL" id="MBFT01000609">
    <property type="protein sequence ID" value="PVU88597.1"/>
    <property type="molecule type" value="Genomic_DNA"/>
</dbReference>
<reference evidence="6 8" key="1">
    <citation type="journal article" date="2018" name="MBio">
        <title>Comparative Genomics Reveals the Core Gene Toolbox for the Fungus-Insect Symbiosis.</title>
        <authorList>
            <person name="Wang Y."/>
            <person name="Stata M."/>
            <person name="Wang W."/>
            <person name="Stajich J.E."/>
            <person name="White M.M."/>
            <person name="Moncalvo J.M."/>
        </authorList>
    </citation>
    <scope>NUCLEOTIDE SEQUENCE [LARGE SCALE GENOMIC DNA]</scope>
    <source>
        <strain evidence="6 8">AUS-77-4</strain>
    </source>
</reference>
<feature type="compositionally biased region" description="Low complexity" evidence="5">
    <location>
        <begin position="382"/>
        <end position="392"/>
    </location>
</feature>
<proteinExistence type="inferred from homology"/>
<accession>A0A2T9Y721</accession>
<evidence type="ECO:0000256" key="1">
    <source>
        <dbReference type="ARBA" id="ARBA00010883"/>
    </source>
</evidence>
<organism evidence="6 8">
    <name type="scientific">Furculomyces boomerangus</name>
    <dbReference type="NCBI Taxonomy" id="61424"/>
    <lineage>
        <taxon>Eukaryota</taxon>
        <taxon>Fungi</taxon>
        <taxon>Fungi incertae sedis</taxon>
        <taxon>Zoopagomycota</taxon>
        <taxon>Kickxellomycotina</taxon>
        <taxon>Harpellomycetes</taxon>
        <taxon>Harpellales</taxon>
        <taxon>Harpellaceae</taxon>
        <taxon>Furculomyces</taxon>
    </lineage>
</organism>
<comment type="caution">
    <text evidence="6">The sequence shown here is derived from an EMBL/GenBank/DDBJ whole genome shotgun (WGS) entry which is preliminary data.</text>
</comment>
<keyword evidence="4" id="KW-0446">Lipid-binding</keyword>
<sequence length="708" mass="80390">METSEYCCDISKNLSTVLKSCSALSDLDSIVKIVKGEHEFKSGKSNVYYSISFQEKSIQESAIIDNRIRMLCTFIKRLLLDKILRNEHVLHRFLSPDISWDEVLHSTAVASLPENPLFYSPSKSFPELYSSDNPGYPKSIDKNSLNNHSIVLVANNNYAKGSSLPSFVSKISNPDIFWERIDIQNNQAIKAWKEKIEKNTKSIYQKLRELNESYSELGAALNCLSLVEESTTSSSIEISGQAVDKMFTAQESIKDDFLKLAVEPTEEYSGLYTSCQRTLRYRNNKQIQLEATEYQLNKTRSALDNLIKIDADADRLTNALQITNGEETSDFQKKITRRSSSLLVNRDNDDFKDHSINSESLDYNGNITSNESEFINGRDVKTNTSSSPNSTKNPEDHEETEVEGDNSNLLSENFGTVNNIVSDEIYGNENHNFQNNTADLVQDHEDVEETNQNGIHTQESVINSEPVIQNDSYDYMNDSYGEEYTTYVQDPDDPLLQFHMDHSIFYEDESIPTAIPQLLPKPIKKRKRIDKPRNTNLQTKGGLVDIENKSRNGELQTKDVQNVDGFINGGDKNKNTKILNTSRALVNASSVFKLTSKFTNLPLALTTAVINQLSYSLYKIIDVDPNNQRRLSITKLSTRVGQLEETVQQLRNDLVLVNYSVNKSVVFFNGEKARDFEKMAKDFVDMHTKMGKLGIEIWKPVKLFIENE</sequence>
<dbReference type="InterPro" id="IPR051079">
    <property type="entry name" value="Sorting_Nexin_Autophagy"/>
</dbReference>
<dbReference type="PANTHER" id="PTHR46979">
    <property type="entry name" value="SORTING NEXIN-41"/>
    <property type="match status" value="1"/>
</dbReference>
<dbReference type="STRING" id="61424.A0A2T9Y721"/>
<feature type="compositionally biased region" description="Polar residues" evidence="5">
    <location>
        <begin position="362"/>
        <end position="373"/>
    </location>
</feature>
<evidence type="ECO:0000256" key="4">
    <source>
        <dbReference type="ARBA" id="ARBA00023121"/>
    </source>
</evidence>
<evidence type="ECO:0000256" key="5">
    <source>
        <dbReference type="SAM" id="MobiDB-lite"/>
    </source>
</evidence>
<evidence type="ECO:0000256" key="2">
    <source>
        <dbReference type="ARBA" id="ARBA00022448"/>
    </source>
</evidence>
<keyword evidence="2" id="KW-0813">Transport</keyword>
<evidence type="ECO:0000313" key="6">
    <source>
        <dbReference type="EMBL" id="PVU88150.1"/>
    </source>
</evidence>
<dbReference type="OrthoDB" id="289314at2759"/>
<dbReference type="Gene3D" id="1.20.1270.60">
    <property type="entry name" value="Arfaptin homology (AH) domain/BAR domain"/>
    <property type="match status" value="2"/>
</dbReference>